<evidence type="ECO:0000313" key="3">
    <source>
        <dbReference type="EMBL" id="SEG91181.1"/>
    </source>
</evidence>
<dbReference type="Gene3D" id="2.40.380.10">
    <property type="entry name" value="FomD-like"/>
    <property type="match status" value="1"/>
</dbReference>
<dbReference type="PANTHER" id="PTHR39159:SF1">
    <property type="entry name" value="UPF0374 PROTEIN YGAC"/>
    <property type="match status" value="1"/>
</dbReference>
<dbReference type="InterPro" id="IPR050212">
    <property type="entry name" value="Ntdp-like"/>
</dbReference>
<dbReference type="PANTHER" id="PTHR39159">
    <property type="match status" value="1"/>
</dbReference>
<gene>
    <name evidence="3" type="ORF">SAMN05216223_12347</name>
</gene>
<sequence length="163" mass="19072">MVSGNNAWRGQGVEALAAGNWTLDTWTWQRTGLLMWHQSDLWFSINSFYDAGTGQQQCWYVNFQLPYRRTALGFDTFDLFLDLVVTPDLTQWKWKDEDEYAQARRVGVVTDAIHHRVEHAREQALSMIRSYHGPFRPDRRRPVWSPDPSWSLPDLPRGVLHTP</sequence>
<feature type="domain" description="DUF402" evidence="2">
    <location>
        <begin position="19"/>
        <end position="131"/>
    </location>
</feature>
<proteinExistence type="predicted"/>
<keyword evidence="4" id="KW-1185">Reference proteome</keyword>
<dbReference type="Proteomes" id="UP000236754">
    <property type="component" value="Unassembled WGS sequence"/>
</dbReference>
<dbReference type="SUPFAM" id="SSF159234">
    <property type="entry name" value="FomD-like"/>
    <property type="match status" value="1"/>
</dbReference>
<evidence type="ECO:0000256" key="1">
    <source>
        <dbReference type="ARBA" id="ARBA00022801"/>
    </source>
</evidence>
<evidence type="ECO:0000259" key="2">
    <source>
        <dbReference type="Pfam" id="PF04167"/>
    </source>
</evidence>
<dbReference type="AlphaFoldDB" id="A0A1H6E196"/>
<name>A0A1H6E196_9ACTN</name>
<protein>
    <recommendedName>
        <fullName evidence="2">DUF402 domain-containing protein</fullName>
    </recommendedName>
</protein>
<accession>A0A1H6E196</accession>
<evidence type="ECO:0000313" key="4">
    <source>
        <dbReference type="Proteomes" id="UP000236754"/>
    </source>
</evidence>
<reference evidence="3 4" key="1">
    <citation type="submission" date="2016-10" db="EMBL/GenBank/DDBJ databases">
        <authorList>
            <person name="de Groot N.N."/>
        </authorList>
    </citation>
    <scope>NUCLEOTIDE SEQUENCE [LARGE SCALE GENOMIC DNA]</scope>
    <source>
        <strain evidence="3 4">CGMCC 4.2023</strain>
    </source>
</reference>
<dbReference type="Pfam" id="PF04167">
    <property type="entry name" value="DUF402"/>
    <property type="match status" value="1"/>
</dbReference>
<dbReference type="InterPro" id="IPR007295">
    <property type="entry name" value="DUF402"/>
</dbReference>
<dbReference type="GO" id="GO:0016787">
    <property type="term" value="F:hydrolase activity"/>
    <property type="evidence" value="ECO:0007669"/>
    <property type="project" value="UniProtKB-KW"/>
</dbReference>
<dbReference type="InterPro" id="IPR035930">
    <property type="entry name" value="FomD-like_sf"/>
</dbReference>
<organism evidence="3 4">
    <name type="scientific">Actinacidiphila yanglinensis</name>
    <dbReference type="NCBI Taxonomy" id="310779"/>
    <lineage>
        <taxon>Bacteria</taxon>
        <taxon>Bacillati</taxon>
        <taxon>Actinomycetota</taxon>
        <taxon>Actinomycetes</taxon>
        <taxon>Kitasatosporales</taxon>
        <taxon>Streptomycetaceae</taxon>
        <taxon>Actinacidiphila</taxon>
    </lineage>
</organism>
<dbReference type="EMBL" id="FNVU01000023">
    <property type="protein sequence ID" value="SEG91181.1"/>
    <property type="molecule type" value="Genomic_DNA"/>
</dbReference>
<keyword evidence="1" id="KW-0378">Hydrolase</keyword>